<dbReference type="KEGG" id="mbry:B1812_18070"/>
<evidence type="ECO:0000259" key="1">
    <source>
        <dbReference type="Pfam" id="PF07693"/>
    </source>
</evidence>
<dbReference type="AlphaFoldDB" id="A0A1W6MYL6"/>
<sequence>MSERLFADRPISHPQDDAFGLSSFADALATSLLQMSPKDGLVISVEGPWGAGKSSAIALAARTIKLRLLAGLGEGLEALEELAEDQLDAKWAAKAKIRTTHIVRFNPWNFSGQENLVRAFFNELAAQIDAEPEGKLKKAMNSVAGYLPSVAGVLAAGGTLATGHLPAAAAAGAAARAAGEAAERALKSQSSLEGAKKKLAEALREADQRIIVIIDDLDRLLPSEMRAVFSLVKSLGDLPNVLYVLSFDETIVRNALEQSAEKIDPAFLEKIVQVSLKLPPPWRDELRQLLFTRLNAITGDAELADLDRWRRALIGAIDPYLETPRDVTRLVNTIQVIWPNVEGDVDVTDLIVITTLQLFDPDVYALIREEIEVITHAEYRYEDEKKFGARLEPTSAKKPEVAKEAMALLFPRLARAWNSLTADGAYYITQKEQRRICTKQYHRNYFCFGRDARMLSRAEVEEIVLADDPSPTLDATLKRLADDPPGRSPPRIATLLEQITEAVYAKPLLTPSLLRAILDHSDDLIRREDVVWEFHATDNYERLSTIISLGVAKLDVSNRQAILEVLVNHKAGLQTRAIAIERDARCHGLFSRGQTHESERLFAADRIEAAACAVREEIAAACEDGSVWQTPNPVRLIWMWRRMSDKDALSSWFARVLADDDLVVRLANELPGRVYRSGGRGTGVFWTFERGNWHDLFDVDALFDRLEALSASSPQATSALTRLREAEQAAND</sequence>
<evidence type="ECO:0000313" key="2">
    <source>
        <dbReference type="EMBL" id="ARN82682.1"/>
    </source>
</evidence>
<dbReference type="OrthoDB" id="88903at2"/>
<proteinExistence type="predicted"/>
<name>A0A1W6MYL6_9HYPH</name>
<dbReference type="InterPro" id="IPR027417">
    <property type="entry name" value="P-loop_NTPase"/>
</dbReference>
<dbReference type="PANTHER" id="PTHR22674:SF6">
    <property type="entry name" value="NTPASE KAP FAMILY P-LOOP DOMAIN-CONTAINING PROTEIN 1"/>
    <property type="match status" value="1"/>
</dbReference>
<dbReference type="InterPro" id="IPR011646">
    <property type="entry name" value="KAP_P-loop"/>
</dbReference>
<dbReference type="InterPro" id="IPR052754">
    <property type="entry name" value="NTPase_KAP_P-loop"/>
</dbReference>
<dbReference type="SUPFAM" id="SSF52540">
    <property type="entry name" value="P-loop containing nucleoside triphosphate hydrolases"/>
    <property type="match status" value="1"/>
</dbReference>
<dbReference type="PANTHER" id="PTHR22674">
    <property type="entry name" value="NTPASE, KAP FAMILY P-LOOP DOMAIN-CONTAINING 1"/>
    <property type="match status" value="1"/>
</dbReference>
<reference evidence="2 3" key="1">
    <citation type="submission" date="2017-02" db="EMBL/GenBank/DDBJ databases">
        <authorList>
            <person name="Peterson S.W."/>
        </authorList>
    </citation>
    <scope>NUCLEOTIDE SEQUENCE [LARGE SCALE GENOMIC DNA]</scope>
    <source>
        <strain evidence="2 3">S285</strain>
    </source>
</reference>
<dbReference type="EMBL" id="CP019948">
    <property type="protein sequence ID" value="ARN82682.1"/>
    <property type="molecule type" value="Genomic_DNA"/>
</dbReference>
<dbReference type="STRING" id="655015.B1812_18070"/>
<organism evidence="2 3">
    <name type="scientific">Methylocystis bryophila</name>
    <dbReference type="NCBI Taxonomy" id="655015"/>
    <lineage>
        <taxon>Bacteria</taxon>
        <taxon>Pseudomonadati</taxon>
        <taxon>Pseudomonadota</taxon>
        <taxon>Alphaproteobacteria</taxon>
        <taxon>Hyphomicrobiales</taxon>
        <taxon>Methylocystaceae</taxon>
        <taxon>Methylocystis</taxon>
    </lineage>
</organism>
<protein>
    <recommendedName>
        <fullName evidence="1">KAP NTPase domain-containing protein</fullName>
    </recommendedName>
</protein>
<dbReference type="Proteomes" id="UP000193978">
    <property type="component" value="Chromosome"/>
</dbReference>
<dbReference type="Gene3D" id="3.40.50.300">
    <property type="entry name" value="P-loop containing nucleotide triphosphate hydrolases"/>
    <property type="match status" value="1"/>
</dbReference>
<dbReference type="Pfam" id="PF07693">
    <property type="entry name" value="KAP_NTPase"/>
    <property type="match status" value="1"/>
</dbReference>
<evidence type="ECO:0000313" key="3">
    <source>
        <dbReference type="Proteomes" id="UP000193978"/>
    </source>
</evidence>
<feature type="domain" description="KAP NTPase" evidence="1">
    <location>
        <begin position="23"/>
        <end position="337"/>
    </location>
</feature>
<gene>
    <name evidence="2" type="ORF">B1812_18070</name>
</gene>
<dbReference type="RefSeq" id="WP_085772815.1">
    <property type="nucleotide sequence ID" value="NZ_AP027149.1"/>
</dbReference>
<keyword evidence="3" id="KW-1185">Reference proteome</keyword>
<accession>A0A1W6MYL6</accession>